<keyword evidence="12" id="KW-0472">Membrane</keyword>
<evidence type="ECO:0000313" key="18">
    <source>
        <dbReference type="EnsemblMetazoa" id="PPAI000068-PA"/>
    </source>
</evidence>
<keyword evidence="4" id="KW-0645">Protease</keyword>
<evidence type="ECO:0000256" key="10">
    <source>
        <dbReference type="ARBA" id="ARBA00022989"/>
    </source>
</evidence>
<evidence type="ECO:0000256" key="14">
    <source>
        <dbReference type="ARBA" id="ARBA00078796"/>
    </source>
</evidence>
<comment type="subcellular location">
    <subcellularLocation>
        <location evidence="2">Endoplasmic reticulum membrane</location>
        <topology evidence="2">Multi-pass membrane protein</topology>
    </subcellularLocation>
</comment>
<dbReference type="Pfam" id="PF22249">
    <property type="entry name" value="ERMP1-TM"/>
    <property type="match status" value="1"/>
</dbReference>
<name>A0A1B0CYJ4_PHLPP</name>
<evidence type="ECO:0000256" key="8">
    <source>
        <dbReference type="ARBA" id="ARBA00022824"/>
    </source>
</evidence>
<evidence type="ECO:0000256" key="7">
    <source>
        <dbReference type="ARBA" id="ARBA00022801"/>
    </source>
</evidence>
<reference evidence="18" key="1">
    <citation type="submission" date="2022-08" db="UniProtKB">
        <authorList>
            <consortium name="EnsemblMetazoa"/>
        </authorList>
    </citation>
    <scope>IDENTIFICATION</scope>
    <source>
        <strain evidence="18">Israel</strain>
    </source>
</reference>
<keyword evidence="5" id="KW-0812">Transmembrane</keyword>
<dbReference type="SUPFAM" id="SSF53187">
    <property type="entry name" value="Zn-dependent exopeptidases"/>
    <property type="match status" value="1"/>
</dbReference>
<proteinExistence type="inferred from homology"/>
<evidence type="ECO:0000256" key="4">
    <source>
        <dbReference type="ARBA" id="ARBA00022670"/>
    </source>
</evidence>
<dbReference type="GO" id="GO:0005789">
    <property type="term" value="C:endoplasmic reticulum membrane"/>
    <property type="evidence" value="ECO:0007669"/>
    <property type="project" value="UniProtKB-SubCell"/>
</dbReference>
<evidence type="ECO:0000259" key="15">
    <source>
        <dbReference type="Pfam" id="PF04389"/>
    </source>
</evidence>
<dbReference type="InterPro" id="IPR048024">
    <property type="entry name" value="Fxna-like_M28_dom"/>
</dbReference>
<dbReference type="EMBL" id="AJVK01001920">
    <property type="status" value="NOT_ANNOTATED_CDS"/>
    <property type="molecule type" value="Genomic_DNA"/>
</dbReference>
<organism evidence="18 19">
    <name type="scientific">Phlebotomus papatasi</name>
    <name type="common">Sandfly</name>
    <dbReference type="NCBI Taxonomy" id="29031"/>
    <lineage>
        <taxon>Eukaryota</taxon>
        <taxon>Metazoa</taxon>
        <taxon>Ecdysozoa</taxon>
        <taxon>Arthropoda</taxon>
        <taxon>Hexapoda</taxon>
        <taxon>Insecta</taxon>
        <taxon>Pterygota</taxon>
        <taxon>Neoptera</taxon>
        <taxon>Endopterygota</taxon>
        <taxon>Diptera</taxon>
        <taxon>Nematocera</taxon>
        <taxon>Psychodoidea</taxon>
        <taxon>Psychodidae</taxon>
        <taxon>Phlebotomus</taxon>
        <taxon>Phlebotomus</taxon>
    </lineage>
</organism>
<dbReference type="EMBL" id="AJVK01001922">
    <property type="status" value="NOT_ANNOTATED_CDS"/>
    <property type="molecule type" value="Genomic_DNA"/>
</dbReference>
<dbReference type="Proteomes" id="UP000092462">
    <property type="component" value="Unassembled WGS sequence"/>
</dbReference>
<dbReference type="Pfam" id="PF04389">
    <property type="entry name" value="Peptidase_M28"/>
    <property type="match status" value="1"/>
</dbReference>
<dbReference type="InterPro" id="IPR053973">
    <property type="entry name" value="ERMP1-like_C"/>
</dbReference>
<dbReference type="VEuPathDB" id="VectorBase:PPAPM1_006953"/>
<evidence type="ECO:0000256" key="11">
    <source>
        <dbReference type="ARBA" id="ARBA00023049"/>
    </source>
</evidence>
<evidence type="ECO:0000256" key="2">
    <source>
        <dbReference type="ARBA" id="ARBA00004477"/>
    </source>
</evidence>
<keyword evidence="19" id="KW-1185">Reference proteome</keyword>
<dbReference type="Pfam" id="PF22248">
    <property type="entry name" value="ERMP1_C"/>
    <property type="match status" value="1"/>
</dbReference>
<dbReference type="Gene3D" id="3.40.630.10">
    <property type="entry name" value="Zn peptidases"/>
    <property type="match status" value="1"/>
</dbReference>
<dbReference type="GO" id="GO:0008235">
    <property type="term" value="F:metalloexopeptidase activity"/>
    <property type="evidence" value="ECO:0007669"/>
    <property type="project" value="InterPro"/>
</dbReference>
<dbReference type="InterPro" id="IPR007484">
    <property type="entry name" value="Peptidase_M28"/>
</dbReference>
<keyword evidence="10" id="KW-1133">Transmembrane helix</keyword>
<evidence type="ECO:0000256" key="13">
    <source>
        <dbReference type="ARBA" id="ARBA00023180"/>
    </source>
</evidence>
<dbReference type="PANTHER" id="PTHR12147">
    <property type="entry name" value="METALLOPEPTIDASE M28 FAMILY MEMBER"/>
    <property type="match status" value="1"/>
</dbReference>
<protein>
    <recommendedName>
        <fullName evidence="14">FXNA-like protease</fullName>
    </recommendedName>
</protein>
<feature type="domain" description="Endoplasmic reticulum metallopeptidase 1-like C-terminal" evidence="16">
    <location>
        <begin position="614"/>
        <end position="845"/>
    </location>
</feature>
<keyword evidence="8" id="KW-0256">Endoplasmic reticulum</keyword>
<evidence type="ECO:0000256" key="9">
    <source>
        <dbReference type="ARBA" id="ARBA00022833"/>
    </source>
</evidence>
<comment type="similarity">
    <text evidence="3">Belongs to the peptidase M28 family.</text>
</comment>
<keyword evidence="13" id="KW-0325">Glycoprotein</keyword>
<dbReference type="EnsemblMetazoa" id="PPAI000068-RA">
    <property type="protein sequence ID" value="PPAI000068-PA"/>
    <property type="gene ID" value="PPAI000068"/>
</dbReference>
<evidence type="ECO:0000256" key="12">
    <source>
        <dbReference type="ARBA" id="ARBA00023136"/>
    </source>
</evidence>
<dbReference type="PANTHER" id="PTHR12147:SF22">
    <property type="entry name" value="ENDOPLASMIC RETICULUM METALLOPEPTIDASE 1"/>
    <property type="match status" value="1"/>
</dbReference>
<dbReference type="EMBL" id="AJVK01001923">
    <property type="status" value="NOT_ANNOTATED_CDS"/>
    <property type="molecule type" value="Genomic_DNA"/>
</dbReference>
<dbReference type="AlphaFoldDB" id="A0A1B0CYJ4"/>
<keyword evidence="6" id="KW-0479">Metal-binding</keyword>
<evidence type="ECO:0000259" key="17">
    <source>
        <dbReference type="Pfam" id="PF22249"/>
    </source>
</evidence>
<evidence type="ECO:0000313" key="19">
    <source>
        <dbReference type="Proteomes" id="UP000092462"/>
    </source>
</evidence>
<dbReference type="InterPro" id="IPR053974">
    <property type="entry name" value="ERMP1_1-A_TM"/>
</dbReference>
<dbReference type="EMBL" id="AJVK01001921">
    <property type="status" value="NOT_ANNOTATED_CDS"/>
    <property type="molecule type" value="Genomic_DNA"/>
</dbReference>
<dbReference type="VEuPathDB" id="VectorBase:PPAI000068"/>
<evidence type="ECO:0000256" key="6">
    <source>
        <dbReference type="ARBA" id="ARBA00022723"/>
    </source>
</evidence>
<sequence>MVKDSWVKLRNTVERWYEGTNKRKVIYDVYTIPSWTAPLILAVVLGAFVGIHFLYYALPAPLTLDDEVIYPHRFIAERAEMHTRNLTDLGVRVGGSPANDYSAVNHLFEELERIAMRAGSAAHRMDLEVQKVDEGAFELPFSIHNVVLRMTPSTPNGEYSGHCLLVNSHFDTMPDTVGGSDSAAMVGIMLELVRKLSSRPGAFRHCIIFLFNGAEENYLLGAHAFITRHKWANSVKAFVNLDAAGVGGRELMFQAGPEHPFLVRHFQISVPRPRASALAEELFQQGVVPSDSDFRVFRDFGKIPGMDFAFHTNDKINYELYDVDAFRDEPAVFYDFLGWFLILYSSHEGVIMNCLVVAIGILVVAFCLKAMSYKSGLSMMELLSEFGVSEAILVISIGIGIAIVQLLAVILDAAGRSMSWYAVPWLLFGLYFCPVLLAIGTGATVYIHYFKRDLLSISHRVQLFLHGHFVILLLALLVLTTMGLRSAYILLPASLFYAVTAFASGIFFHNRRRSWLIIHLIGQVLPILFYCSQTHLAMQSLIPLSGRSGAAANPDMLMSLLCSVFALLLGGFLIPLVALCRHPRAVLSIFLLWMTITIILIITPVGFPFRESVAPQRYWIFHTQRKIHGFQNASYSEDSGYFLLSMDRHTASTAMSYVPELSHAQKIGEECNGDLLFCGLPLLSSRKHVRAPESLWLQGPPPELPDPTQLELLGEIIEPGATRKTLMFTVSGPSHMGIFLSPRHDLEMVQWSLLDHIPSPGPRWHDRETYFVSLSYGFNYHRHLDFNVTLQSPEIFRQGVQSLDIVLTSHYLFHDDIRTPELMELIEKFPSWCYVQGTMSSYESFIF</sequence>
<comment type="cofactor">
    <cofactor evidence="1">
        <name>Zn(2+)</name>
        <dbReference type="ChEBI" id="CHEBI:29105"/>
    </cofactor>
</comment>
<dbReference type="GO" id="GO:0046872">
    <property type="term" value="F:metal ion binding"/>
    <property type="evidence" value="ECO:0007669"/>
    <property type="project" value="UniProtKB-KW"/>
</dbReference>
<accession>A0A1B0CYJ4</accession>
<evidence type="ECO:0000259" key="16">
    <source>
        <dbReference type="Pfam" id="PF22248"/>
    </source>
</evidence>
<dbReference type="InterPro" id="IPR045175">
    <property type="entry name" value="M28_fam"/>
</dbReference>
<evidence type="ECO:0000256" key="3">
    <source>
        <dbReference type="ARBA" id="ARBA00010918"/>
    </source>
</evidence>
<dbReference type="GO" id="GO:0006508">
    <property type="term" value="P:proteolysis"/>
    <property type="evidence" value="ECO:0007669"/>
    <property type="project" value="UniProtKB-KW"/>
</dbReference>
<dbReference type="CDD" id="cd03875">
    <property type="entry name" value="M28_Fxna_like"/>
    <property type="match status" value="1"/>
</dbReference>
<feature type="domain" description="Peptidase M28" evidence="15">
    <location>
        <begin position="145"/>
        <end position="314"/>
    </location>
</feature>
<evidence type="ECO:0000256" key="1">
    <source>
        <dbReference type="ARBA" id="ARBA00001947"/>
    </source>
</evidence>
<keyword evidence="9" id="KW-0862">Zinc</keyword>
<evidence type="ECO:0000256" key="5">
    <source>
        <dbReference type="ARBA" id="ARBA00022692"/>
    </source>
</evidence>
<keyword evidence="11" id="KW-0482">Metalloprotease</keyword>
<feature type="domain" description="Endoplasmic reticulum metallopeptidase 1/1-A TM" evidence="17">
    <location>
        <begin position="385"/>
        <end position="601"/>
    </location>
</feature>
<dbReference type="FunFam" id="3.40.630.10:FF:000008">
    <property type="entry name" value="Endoplasmic reticulum metallopeptidase 1"/>
    <property type="match status" value="1"/>
</dbReference>
<keyword evidence="7" id="KW-0378">Hydrolase</keyword>